<evidence type="ECO:0000256" key="4">
    <source>
        <dbReference type="ARBA" id="ARBA00022452"/>
    </source>
</evidence>
<comment type="similarity">
    <text evidence="2">Belongs to the outer membrane factor (OMF) (TC 1.B.17) family.</text>
</comment>
<evidence type="ECO:0000256" key="6">
    <source>
        <dbReference type="ARBA" id="ARBA00023136"/>
    </source>
</evidence>
<evidence type="ECO:0000256" key="7">
    <source>
        <dbReference type="ARBA" id="ARBA00023237"/>
    </source>
</evidence>
<dbReference type="PANTHER" id="PTHR30026:SF20">
    <property type="entry name" value="OUTER MEMBRANE PROTEIN TOLC"/>
    <property type="match status" value="1"/>
</dbReference>
<keyword evidence="7" id="KW-0998">Cell outer membrane</keyword>
<keyword evidence="4" id="KW-1134">Transmembrane beta strand</keyword>
<keyword evidence="8" id="KW-0732">Signal</keyword>
<dbReference type="EMBL" id="FNGS01000006">
    <property type="protein sequence ID" value="SDM45799.1"/>
    <property type="molecule type" value="Genomic_DNA"/>
</dbReference>
<evidence type="ECO:0000256" key="2">
    <source>
        <dbReference type="ARBA" id="ARBA00007613"/>
    </source>
</evidence>
<keyword evidence="10" id="KW-1185">Reference proteome</keyword>
<dbReference type="STRING" id="563176.SAMN04488090_3520"/>
<evidence type="ECO:0000256" key="8">
    <source>
        <dbReference type="SAM" id="SignalP"/>
    </source>
</evidence>
<dbReference type="InterPro" id="IPR003423">
    <property type="entry name" value="OMP_efflux"/>
</dbReference>
<keyword evidence="3" id="KW-0813">Transport</keyword>
<sequence>MTMKTRLFCLFLMFLGKMAVAQDPVRLSLPEVVERARSQSIAARQATTTRETRYWEYRTYLSNYKPQLMLNGNLPAFTRSFTQVQQPDGTILFQPVRNNNSSLSLSLSQSIPGTGGTLYATSALQRFDDFDRKNTLYSGTPVAIGYTQPLFQFNALRWDRRIEPLKYRESQQAYKESLEQIAVRANTLYFELLLAQVNLQIAETNLKNTGNILRIAEEKYTLGKTTRNEILQIQLEQLKARKAVGTARRDVEVSSLSLKAYTGLPAADRIELLLPPAISRIAIDSAVAIRESFENRSDAIGFRRRMEEAERAVAKARGDNSLNALMTATLGFSNRGATVPDLYRRPQDQQTLQIEFGIPVLDWGRSKSRLKTAQVNRQLAEYTVEQDRQTFRQEVHTQVTLFEMLRDQLSLTSQADTIASEKYQIAQERYILGKLTITELSIAFAEKDQAKRDYVYALRDLWGAHYQLRALTLYDFENQRKIP</sequence>
<accession>A0A1G9TDJ3</accession>
<dbReference type="GO" id="GO:0015562">
    <property type="term" value="F:efflux transmembrane transporter activity"/>
    <property type="evidence" value="ECO:0007669"/>
    <property type="project" value="InterPro"/>
</dbReference>
<name>A0A1G9TDJ3_9BACT</name>
<dbReference type="PANTHER" id="PTHR30026">
    <property type="entry name" value="OUTER MEMBRANE PROTEIN TOLC"/>
    <property type="match status" value="1"/>
</dbReference>
<dbReference type="AlphaFoldDB" id="A0A1G9TDJ3"/>
<evidence type="ECO:0000256" key="1">
    <source>
        <dbReference type="ARBA" id="ARBA00004442"/>
    </source>
</evidence>
<dbReference type="Gene3D" id="1.20.1600.10">
    <property type="entry name" value="Outer membrane efflux proteins (OEP)"/>
    <property type="match status" value="1"/>
</dbReference>
<dbReference type="Proteomes" id="UP000198901">
    <property type="component" value="Unassembled WGS sequence"/>
</dbReference>
<organism evidence="9 10">
    <name type="scientific">Siphonobacter aquaeclarae</name>
    <dbReference type="NCBI Taxonomy" id="563176"/>
    <lineage>
        <taxon>Bacteria</taxon>
        <taxon>Pseudomonadati</taxon>
        <taxon>Bacteroidota</taxon>
        <taxon>Cytophagia</taxon>
        <taxon>Cytophagales</taxon>
        <taxon>Cytophagaceae</taxon>
        <taxon>Siphonobacter</taxon>
    </lineage>
</organism>
<evidence type="ECO:0000313" key="10">
    <source>
        <dbReference type="Proteomes" id="UP000198901"/>
    </source>
</evidence>
<evidence type="ECO:0000313" key="9">
    <source>
        <dbReference type="EMBL" id="SDM45799.1"/>
    </source>
</evidence>
<dbReference type="SUPFAM" id="SSF56954">
    <property type="entry name" value="Outer membrane efflux proteins (OEP)"/>
    <property type="match status" value="1"/>
</dbReference>
<protein>
    <submittedName>
        <fullName evidence="9">Outer membrane protein TolC</fullName>
    </submittedName>
</protein>
<comment type="subcellular location">
    <subcellularLocation>
        <location evidence="1">Cell outer membrane</location>
    </subcellularLocation>
</comment>
<gene>
    <name evidence="9" type="ORF">SAMN04488090_3520</name>
</gene>
<keyword evidence="6" id="KW-0472">Membrane</keyword>
<dbReference type="OrthoDB" id="940457at2"/>
<dbReference type="GO" id="GO:0015288">
    <property type="term" value="F:porin activity"/>
    <property type="evidence" value="ECO:0007669"/>
    <property type="project" value="TreeGrafter"/>
</dbReference>
<dbReference type="Pfam" id="PF02321">
    <property type="entry name" value="OEP"/>
    <property type="match status" value="2"/>
</dbReference>
<dbReference type="GO" id="GO:0009279">
    <property type="term" value="C:cell outer membrane"/>
    <property type="evidence" value="ECO:0007669"/>
    <property type="project" value="UniProtKB-SubCell"/>
</dbReference>
<reference evidence="9 10" key="1">
    <citation type="submission" date="2016-10" db="EMBL/GenBank/DDBJ databases">
        <authorList>
            <person name="de Groot N.N."/>
        </authorList>
    </citation>
    <scope>NUCLEOTIDE SEQUENCE [LARGE SCALE GENOMIC DNA]</scope>
    <source>
        <strain evidence="9 10">DSM 21668</strain>
    </source>
</reference>
<dbReference type="GO" id="GO:1990281">
    <property type="term" value="C:efflux pump complex"/>
    <property type="evidence" value="ECO:0007669"/>
    <property type="project" value="TreeGrafter"/>
</dbReference>
<feature type="signal peptide" evidence="8">
    <location>
        <begin position="1"/>
        <end position="21"/>
    </location>
</feature>
<proteinExistence type="inferred from homology"/>
<keyword evidence="5" id="KW-0812">Transmembrane</keyword>
<evidence type="ECO:0000256" key="3">
    <source>
        <dbReference type="ARBA" id="ARBA00022448"/>
    </source>
</evidence>
<dbReference type="InterPro" id="IPR051906">
    <property type="entry name" value="TolC-like"/>
</dbReference>
<evidence type="ECO:0000256" key="5">
    <source>
        <dbReference type="ARBA" id="ARBA00022692"/>
    </source>
</evidence>
<feature type="chain" id="PRO_5011450060" evidence="8">
    <location>
        <begin position="22"/>
        <end position="483"/>
    </location>
</feature>